<reference evidence="1 2" key="1">
    <citation type="submission" date="2022-06" db="EMBL/GenBank/DDBJ databases">
        <title>Sequencing the genomes of 1000 actinobacteria strains.</title>
        <authorList>
            <person name="Klenk H.-P."/>
        </authorList>
    </citation>
    <scope>NUCLEOTIDE SEQUENCE [LARGE SCALE GENOMIC DNA]</scope>
    <source>
        <strain evidence="1 2">DSM 41656</strain>
    </source>
</reference>
<evidence type="ECO:0008006" key="3">
    <source>
        <dbReference type="Google" id="ProtNLM"/>
    </source>
</evidence>
<sequence length="157" mass="17033">MLSVLCACAGPYQYYEGTGLHDAAAAEAAGVWEGAEQTRLTLNQDGTAVVERLDGVDFDFDDGWRISGAGTWELTDRAGGQNVVVTVTTRTGVDAREASPPTEKMVAAPLTYTWRFHIRRDAHRSLELFFFFFGDPDIGNLYLLRHASASSPAAATS</sequence>
<evidence type="ECO:0000313" key="2">
    <source>
        <dbReference type="Proteomes" id="UP001206483"/>
    </source>
</evidence>
<comment type="caution">
    <text evidence="1">The sequence shown here is derived from an EMBL/GenBank/DDBJ whole genome shotgun (WGS) entry which is preliminary data.</text>
</comment>
<dbReference type="EMBL" id="JAMZDX010000008">
    <property type="protein sequence ID" value="MCP2314112.1"/>
    <property type="molecule type" value="Genomic_DNA"/>
</dbReference>
<dbReference type="RefSeq" id="WP_253804455.1">
    <property type="nucleotide sequence ID" value="NZ_BAAAUB010000050.1"/>
</dbReference>
<organism evidence="1 2">
    <name type="scientific">Kitasatospora paracochleata</name>
    <dbReference type="NCBI Taxonomy" id="58354"/>
    <lineage>
        <taxon>Bacteria</taxon>
        <taxon>Bacillati</taxon>
        <taxon>Actinomycetota</taxon>
        <taxon>Actinomycetes</taxon>
        <taxon>Kitasatosporales</taxon>
        <taxon>Streptomycetaceae</taxon>
        <taxon>Kitasatospora</taxon>
    </lineage>
</organism>
<name>A0ABT1J9H5_9ACTN</name>
<dbReference type="Proteomes" id="UP001206483">
    <property type="component" value="Unassembled WGS sequence"/>
</dbReference>
<keyword evidence="2" id="KW-1185">Reference proteome</keyword>
<accession>A0ABT1J9H5</accession>
<protein>
    <recommendedName>
        <fullName evidence="3">Lipoprotein</fullName>
    </recommendedName>
</protein>
<gene>
    <name evidence="1" type="ORF">FHR36_007311</name>
</gene>
<proteinExistence type="predicted"/>
<evidence type="ECO:0000313" key="1">
    <source>
        <dbReference type="EMBL" id="MCP2314112.1"/>
    </source>
</evidence>